<dbReference type="EnsemblMetazoa" id="GPPI042660-RA">
    <property type="protein sequence ID" value="GPPI042660-PA"/>
    <property type="gene ID" value="GPPI042660"/>
</dbReference>
<reference evidence="2" key="1">
    <citation type="submission" date="2015-01" db="EMBL/GenBank/DDBJ databases">
        <authorList>
            <person name="Aksoy S."/>
            <person name="Warren W."/>
            <person name="Wilson R.K."/>
        </authorList>
    </citation>
    <scope>NUCLEOTIDE SEQUENCE [LARGE SCALE GENOMIC DNA]</scope>
    <source>
        <strain evidence="2">IAEA</strain>
    </source>
</reference>
<dbReference type="AlphaFoldDB" id="A0A1B0BWF7"/>
<evidence type="ECO:0000313" key="2">
    <source>
        <dbReference type="Proteomes" id="UP000092460"/>
    </source>
</evidence>
<reference evidence="1" key="2">
    <citation type="submission" date="2020-05" db="UniProtKB">
        <authorList>
            <consortium name="EnsemblMetazoa"/>
        </authorList>
    </citation>
    <scope>IDENTIFICATION</scope>
    <source>
        <strain evidence="1">IAEA</strain>
    </source>
</reference>
<keyword evidence="2" id="KW-1185">Reference proteome</keyword>
<evidence type="ECO:0000313" key="1">
    <source>
        <dbReference type="EnsemblMetazoa" id="GPPI042660-PA"/>
    </source>
</evidence>
<name>A0A1B0BWF7_9MUSC</name>
<proteinExistence type="predicted"/>
<protein>
    <submittedName>
        <fullName evidence="1">Uncharacterized protein</fullName>
    </submittedName>
</protein>
<accession>A0A1B0BWF7</accession>
<dbReference type="VEuPathDB" id="VectorBase:GPPI042660"/>
<dbReference type="EMBL" id="JXJN01021758">
    <property type="status" value="NOT_ANNOTATED_CDS"/>
    <property type="molecule type" value="Genomic_DNA"/>
</dbReference>
<organism evidence="1 2">
    <name type="scientific">Glossina palpalis gambiensis</name>
    <dbReference type="NCBI Taxonomy" id="67801"/>
    <lineage>
        <taxon>Eukaryota</taxon>
        <taxon>Metazoa</taxon>
        <taxon>Ecdysozoa</taxon>
        <taxon>Arthropoda</taxon>
        <taxon>Hexapoda</taxon>
        <taxon>Insecta</taxon>
        <taxon>Pterygota</taxon>
        <taxon>Neoptera</taxon>
        <taxon>Endopterygota</taxon>
        <taxon>Diptera</taxon>
        <taxon>Brachycera</taxon>
        <taxon>Muscomorpha</taxon>
        <taxon>Hippoboscoidea</taxon>
        <taxon>Glossinidae</taxon>
        <taxon>Glossina</taxon>
    </lineage>
</organism>
<dbReference type="Proteomes" id="UP000092460">
    <property type="component" value="Unassembled WGS sequence"/>
</dbReference>
<sequence>MTTVIVEGFVKHSLEMNALPLSETKFLDKPKRAKVSIRPKKSKCICAAVPSDLSRIISCLAGPARIIRPMREAYDNNTNSDYKAFGITKRAKSNSVKFTKRLPLLHKIIGCILQTMIFNICITLREPRKIVRDFTLKLHK</sequence>